<dbReference type="EMBL" id="CAXLJL010000223">
    <property type="protein sequence ID" value="CAL5134765.1"/>
    <property type="molecule type" value="Genomic_DNA"/>
</dbReference>
<dbReference type="Pfam" id="PF00194">
    <property type="entry name" value="Carb_anhydrase"/>
    <property type="match status" value="1"/>
</dbReference>
<keyword evidence="3" id="KW-0479">Metal-binding</keyword>
<dbReference type="PROSITE" id="PS51144">
    <property type="entry name" value="ALPHA_CA_2"/>
    <property type="match status" value="1"/>
</dbReference>
<evidence type="ECO:0000313" key="9">
    <source>
        <dbReference type="Proteomes" id="UP001497525"/>
    </source>
</evidence>
<comment type="similarity">
    <text evidence="1">Belongs to the alpha-carbonic anhydrase family.</text>
</comment>
<evidence type="ECO:0000256" key="3">
    <source>
        <dbReference type="ARBA" id="ARBA00022723"/>
    </source>
</evidence>
<evidence type="ECO:0000256" key="2">
    <source>
        <dbReference type="ARBA" id="ARBA00012925"/>
    </source>
</evidence>
<comment type="caution">
    <text evidence="8">The sequence shown here is derived from an EMBL/GenBank/DDBJ whole genome shotgun (WGS) entry which is preliminary data.</text>
</comment>
<dbReference type="CDD" id="cd00326">
    <property type="entry name" value="alpha_CA"/>
    <property type="match status" value="1"/>
</dbReference>
<reference evidence="8" key="1">
    <citation type="submission" date="2024-06" db="EMBL/GenBank/DDBJ databases">
        <authorList>
            <person name="Liu X."/>
            <person name="Lenzi L."/>
            <person name="Haldenby T S."/>
            <person name="Uol C."/>
        </authorList>
    </citation>
    <scope>NUCLEOTIDE SEQUENCE</scope>
</reference>
<dbReference type="GO" id="GO:0008270">
    <property type="term" value="F:zinc ion binding"/>
    <property type="evidence" value="ECO:0007669"/>
    <property type="project" value="InterPro"/>
</dbReference>
<dbReference type="Proteomes" id="UP001497525">
    <property type="component" value="Unassembled WGS sequence"/>
</dbReference>
<dbReference type="SUPFAM" id="SSF51069">
    <property type="entry name" value="Carbonic anhydrase"/>
    <property type="match status" value="1"/>
</dbReference>
<dbReference type="InterPro" id="IPR001148">
    <property type="entry name" value="CA_dom"/>
</dbReference>
<dbReference type="PANTHER" id="PTHR18952">
    <property type="entry name" value="CARBONIC ANHYDRASE"/>
    <property type="match status" value="1"/>
</dbReference>
<evidence type="ECO:0000256" key="5">
    <source>
        <dbReference type="ARBA" id="ARBA00023239"/>
    </source>
</evidence>
<dbReference type="AlphaFoldDB" id="A0AAV2TC82"/>
<dbReference type="SMART" id="SM01057">
    <property type="entry name" value="Carb_anhydrase"/>
    <property type="match status" value="1"/>
</dbReference>
<sequence length="255" mass="28451">MSYDYGECGGPHTWVLNFPAASGKRQSPINLNTSAMEFDKSLRPLQIDLEGITTYSLTTKDHNFQISVQGRGILEGGPLFSKYKLMQFHFHWGTRNTWGSEHLVNGVSSPSELHCVFMNTAYETPEKAMQMPDGLAVVGIFLHIGNQANRSLEELCWTLGSMKVGETRILDSGFSLASLLPRDMSKYYTYPGSLTTPPCSECVTWIVMDEIVTITKDQINKFRQSHSKCIVCGCTDNFRPVCPAGSRPVRCSFQS</sequence>
<organism evidence="8 9">
    <name type="scientific">Calicophoron daubneyi</name>
    <name type="common">Rumen fluke</name>
    <name type="synonym">Paramphistomum daubneyi</name>
    <dbReference type="NCBI Taxonomy" id="300641"/>
    <lineage>
        <taxon>Eukaryota</taxon>
        <taxon>Metazoa</taxon>
        <taxon>Spiralia</taxon>
        <taxon>Lophotrochozoa</taxon>
        <taxon>Platyhelminthes</taxon>
        <taxon>Trematoda</taxon>
        <taxon>Digenea</taxon>
        <taxon>Plagiorchiida</taxon>
        <taxon>Pronocephalata</taxon>
        <taxon>Paramphistomoidea</taxon>
        <taxon>Paramphistomidae</taxon>
        <taxon>Calicophoron</taxon>
    </lineage>
</organism>
<name>A0AAV2TC82_CALDB</name>
<dbReference type="PANTHER" id="PTHR18952:SF265">
    <property type="entry name" value="CARBONIC ANHYDRASE"/>
    <property type="match status" value="1"/>
</dbReference>
<dbReference type="InterPro" id="IPR036398">
    <property type="entry name" value="CA_dom_sf"/>
</dbReference>
<evidence type="ECO:0000313" key="8">
    <source>
        <dbReference type="EMBL" id="CAL5134765.1"/>
    </source>
</evidence>
<comment type="catalytic activity">
    <reaction evidence="6">
        <text>hydrogencarbonate + H(+) = CO2 + H2O</text>
        <dbReference type="Rhea" id="RHEA:10748"/>
        <dbReference type="ChEBI" id="CHEBI:15377"/>
        <dbReference type="ChEBI" id="CHEBI:15378"/>
        <dbReference type="ChEBI" id="CHEBI:16526"/>
        <dbReference type="ChEBI" id="CHEBI:17544"/>
        <dbReference type="EC" id="4.2.1.1"/>
    </reaction>
</comment>
<evidence type="ECO:0000259" key="7">
    <source>
        <dbReference type="PROSITE" id="PS51144"/>
    </source>
</evidence>
<dbReference type="EMBL" id="CAXLJL010000223">
    <property type="protein sequence ID" value="CAL5134764.1"/>
    <property type="molecule type" value="Genomic_DNA"/>
</dbReference>
<dbReference type="EC" id="4.2.1.1" evidence="2"/>
<dbReference type="InterPro" id="IPR023561">
    <property type="entry name" value="Carbonic_anhydrase_a-class"/>
</dbReference>
<dbReference type="Gene3D" id="3.10.200.10">
    <property type="entry name" value="Alpha carbonic anhydrase"/>
    <property type="match status" value="1"/>
</dbReference>
<evidence type="ECO:0000256" key="6">
    <source>
        <dbReference type="ARBA" id="ARBA00048348"/>
    </source>
</evidence>
<feature type="domain" description="Alpha-carbonic anhydrase" evidence="7">
    <location>
        <begin position="1"/>
        <end position="253"/>
    </location>
</feature>
<protein>
    <recommendedName>
        <fullName evidence="2">carbonic anhydrase</fullName>
        <ecNumber evidence="2">4.2.1.1</ecNumber>
    </recommendedName>
</protein>
<accession>A0AAV2TC82</accession>
<gene>
    <name evidence="8" type="ORF">CDAUBV1_LOCUS8729</name>
</gene>
<keyword evidence="4" id="KW-0862">Zinc</keyword>
<keyword evidence="5" id="KW-0456">Lyase</keyword>
<proteinExistence type="inferred from homology"/>
<evidence type="ECO:0000256" key="1">
    <source>
        <dbReference type="ARBA" id="ARBA00010718"/>
    </source>
</evidence>
<dbReference type="GO" id="GO:0004089">
    <property type="term" value="F:carbonate dehydratase activity"/>
    <property type="evidence" value="ECO:0007669"/>
    <property type="project" value="UniProtKB-EC"/>
</dbReference>
<evidence type="ECO:0000256" key="4">
    <source>
        <dbReference type="ARBA" id="ARBA00022833"/>
    </source>
</evidence>